<dbReference type="SUPFAM" id="SSF54768">
    <property type="entry name" value="dsRNA-binding domain-like"/>
    <property type="match status" value="1"/>
</dbReference>
<evidence type="ECO:0000259" key="4">
    <source>
        <dbReference type="PROSITE" id="PS50137"/>
    </source>
</evidence>
<dbReference type="EMBL" id="GGEC01087832">
    <property type="protein sequence ID" value="MBX68316.1"/>
    <property type="molecule type" value="Transcribed_RNA"/>
</dbReference>
<organism evidence="5">
    <name type="scientific">Rhizophora mucronata</name>
    <name type="common">Asiatic mangrove</name>
    <dbReference type="NCBI Taxonomy" id="61149"/>
    <lineage>
        <taxon>Eukaryota</taxon>
        <taxon>Viridiplantae</taxon>
        <taxon>Streptophyta</taxon>
        <taxon>Embryophyta</taxon>
        <taxon>Tracheophyta</taxon>
        <taxon>Spermatophyta</taxon>
        <taxon>Magnoliopsida</taxon>
        <taxon>eudicotyledons</taxon>
        <taxon>Gunneridae</taxon>
        <taxon>Pentapetalae</taxon>
        <taxon>rosids</taxon>
        <taxon>fabids</taxon>
        <taxon>Malpighiales</taxon>
        <taxon>Rhizophoraceae</taxon>
        <taxon>Rhizophora</taxon>
    </lineage>
</organism>
<dbReference type="Gene3D" id="3.30.160.20">
    <property type="match status" value="1"/>
</dbReference>
<reference evidence="5" key="1">
    <citation type="submission" date="2018-02" db="EMBL/GenBank/DDBJ databases">
        <title>Rhizophora mucronata_Transcriptome.</title>
        <authorList>
            <person name="Meera S.P."/>
            <person name="Sreeshan A."/>
            <person name="Augustine A."/>
        </authorList>
    </citation>
    <scope>NUCLEOTIDE SEQUENCE</scope>
    <source>
        <tissue evidence="5">Leaf</tissue>
    </source>
</reference>
<dbReference type="PANTHER" id="PTHR46031">
    <property type="match status" value="1"/>
</dbReference>
<dbReference type="SMART" id="SM00358">
    <property type="entry name" value="DSRM"/>
    <property type="match status" value="1"/>
</dbReference>
<sequence length="228" mass="25232">MAHRAGFNLPVYTTVRSGPGHAPIFTSAVGLVDKSFTGEPAKTKKQAEKNAAIAAWSALKRMPIWDSLMNKEAEEHDDQVVVVRNLSSLRSKDEWKQSRKRDHNQARRRVFRGHGDISFGTSSASCSTNSSILQHWKLLVILLDSGGDDPTLKKNPFASLFSPSSPRIVSKIRPPTSPGDLSLSNRHIPVQVSFQSEPQRQVLTPNPLVVKHEAKCLNNELDAIKQPI</sequence>
<protein>
    <recommendedName>
        <fullName evidence="4">DRBM domain-containing protein</fullName>
    </recommendedName>
</protein>
<evidence type="ECO:0000256" key="3">
    <source>
        <dbReference type="PROSITE-ProRule" id="PRU00266"/>
    </source>
</evidence>
<dbReference type="GO" id="GO:0003723">
    <property type="term" value="F:RNA binding"/>
    <property type="evidence" value="ECO:0007669"/>
    <property type="project" value="UniProtKB-UniRule"/>
</dbReference>
<accession>A0A2P2QMU1</accession>
<dbReference type="InterPro" id="IPR014720">
    <property type="entry name" value="dsRBD_dom"/>
</dbReference>
<feature type="domain" description="DRBM" evidence="4">
    <location>
        <begin position="1"/>
        <end position="61"/>
    </location>
</feature>
<evidence type="ECO:0000256" key="2">
    <source>
        <dbReference type="ARBA" id="ARBA00022884"/>
    </source>
</evidence>
<proteinExistence type="predicted"/>
<dbReference type="PROSITE" id="PS50137">
    <property type="entry name" value="DS_RBD"/>
    <property type="match status" value="1"/>
</dbReference>
<dbReference type="Pfam" id="PF00035">
    <property type="entry name" value="dsrm"/>
    <property type="match status" value="1"/>
</dbReference>
<evidence type="ECO:0000256" key="1">
    <source>
        <dbReference type="ARBA" id="ARBA00022737"/>
    </source>
</evidence>
<keyword evidence="2 3" id="KW-0694">RNA-binding</keyword>
<keyword evidence="1" id="KW-0677">Repeat</keyword>
<evidence type="ECO:0000313" key="5">
    <source>
        <dbReference type="EMBL" id="MBX68316.1"/>
    </source>
</evidence>
<name>A0A2P2QMU1_RHIMU</name>
<dbReference type="PANTHER" id="PTHR46031:SF29">
    <property type="entry name" value="DRBM DOMAIN-CONTAINING PROTEIN"/>
    <property type="match status" value="1"/>
</dbReference>
<dbReference type="AlphaFoldDB" id="A0A2P2QMU1"/>